<dbReference type="AlphaFoldDB" id="A0A9W8XKF1"/>
<gene>
    <name evidence="2" type="ORF">N0V89_005084</name>
</gene>
<feature type="region of interest" description="Disordered" evidence="1">
    <location>
        <begin position="1"/>
        <end position="38"/>
    </location>
</feature>
<dbReference type="OrthoDB" id="6499973at2759"/>
<evidence type="ECO:0000313" key="2">
    <source>
        <dbReference type="EMBL" id="KAJ4353356.1"/>
    </source>
</evidence>
<dbReference type="EMBL" id="JAPEUX010000004">
    <property type="protein sequence ID" value="KAJ4353356.1"/>
    <property type="molecule type" value="Genomic_DNA"/>
</dbReference>
<feature type="region of interest" description="Disordered" evidence="1">
    <location>
        <begin position="52"/>
        <end position="86"/>
    </location>
</feature>
<protein>
    <submittedName>
        <fullName evidence="2">Uncharacterized protein</fullName>
    </submittedName>
</protein>
<comment type="caution">
    <text evidence="2">The sequence shown here is derived from an EMBL/GenBank/DDBJ whole genome shotgun (WGS) entry which is preliminary data.</text>
</comment>
<reference evidence="2" key="1">
    <citation type="submission" date="2022-10" db="EMBL/GenBank/DDBJ databases">
        <title>Tapping the CABI collections for fungal endophytes: first genome assemblies for Collariella, Neodidymelliopsis, Ascochyta clinopodiicola, Didymella pomorum, Didymosphaeria variabile, Neocosmospora piperis and Neocucurbitaria cava.</title>
        <authorList>
            <person name="Hill R."/>
        </authorList>
    </citation>
    <scope>NUCLEOTIDE SEQUENCE</scope>
    <source>
        <strain evidence="2">IMI 356815</strain>
    </source>
</reference>
<proteinExistence type="predicted"/>
<dbReference type="GeneID" id="80908614"/>
<dbReference type="Proteomes" id="UP001140513">
    <property type="component" value="Unassembled WGS sequence"/>
</dbReference>
<feature type="compositionally biased region" description="Basic and acidic residues" evidence="1">
    <location>
        <begin position="61"/>
        <end position="71"/>
    </location>
</feature>
<name>A0A9W8XKF1_9PLEO</name>
<sequence length="152" mass="16025">MTDDRTISALSAAPHRHAAKGSEVGQANESAGPQQGYRLVIDTSTVKDRFIPESMTASTSDLEKVDADQRNTDGVSSIGDVANPTDEVVAANGQSKERDLSDEVKKDVPPNGGYGWVCVACVATINAVSSSLKLSSLQAPDDRATNLFESED</sequence>
<keyword evidence="3" id="KW-1185">Reference proteome</keyword>
<evidence type="ECO:0000256" key="1">
    <source>
        <dbReference type="SAM" id="MobiDB-lite"/>
    </source>
</evidence>
<evidence type="ECO:0000313" key="3">
    <source>
        <dbReference type="Proteomes" id="UP001140513"/>
    </source>
</evidence>
<organism evidence="2 3">
    <name type="scientific">Didymosphaeria variabile</name>
    <dbReference type="NCBI Taxonomy" id="1932322"/>
    <lineage>
        <taxon>Eukaryota</taxon>
        <taxon>Fungi</taxon>
        <taxon>Dikarya</taxon>
        <taxon>Ascomycota</taxon>
        <taxon>Pezizomycotina</taxon>
        <taxon>Dothideomycetes</taxon>
        <taxon>Pleosporomycetidae</taxon>
        <taxon>Pleosporales</taxon>
        <taxon>Massarineae</taxon>
        <taxon>Didymosphaeriaceae</taxon>
        <taxon>Didymosphaeria</taxon>
    </lineage>
</organism>
<dbReference type="RefSeq" id="XP_056071130.1">
    <property type="nucleotide sequence ID" value="XM_056213863.1"/>
</dbReference>
<accession>A0A9W8XKF1</accession>